<protein>
    <recommendedName>
        <fullName evidence="10">Alpha-1,3-glucosyltransferase</fullName>
        <ecNumber evidence="10">2.4.1.-</ecNumber>
    </recommendedName>
</protein>
<evidence type="ECO:0000256" key="5">
    <source>
        <dbReference type="ARBA" id="ARBA00022679"/>
    </source>
</evidence>
<dbReference type="GO" id="GO:0042281">
    <property type="term" value="F:dolichyl pyrophosphate Man9GlcNAc2 alpha-1,3-glucosyltransferase activity"/>
    <property type="evidence" value="ECO:0007669"/>
    <property type="project" value="TreeGrafter"/>
</dbReference>
<comment type="subcellular location">
    <subcellularLocation>
        <location evidence="1 10">Endoplasmic reticulum membrane</location>
        <topology evidence="1 10">Multi-pass membrane protein</topology>
    </subcellularLocation>
</comment>
<dbReference type="UniPathway" id="UPA00378"/>
<keyword evidence="6 10" id="KW-0812">Transmembrane</keyword>
<dbReference type="EC" id="2.4.1.-" evidence="10"/>
<feature type="transmembrane region" description="Helical" evidence="10">
    <location>
        <begin position="38"/>
        <end position="58"/>
    </location>
</feature>
<comment type="caution">
    <text evidence="10">Lacks conserved residue(s) required for the propagation of feature annotation.</text>
</comment>
<keyword evidence="12" id="KW-1185">Reference proteome</keyword>
<dbReference type="InterPro" id="IPR004856">
    <property type="entry name" value="Glyco_trans_ALG6/ALG8"/>
</dbReference>
<comment type="caution">
    <text evidence="11">The sequence shown here is derived from an EMBL/GenBank/DDBJ whole genome shotgun (WGS) entry which is preliminary data.</text>
</comment>
<sequence length="189" mass="21888">MRWTVLSSNAMVFFPAAPYFAFVYYAGHRNNRIAWNGIWFFFQMSAYFAPAFFSHLLGKCLRRQNPLLEVSKLGLVVMGTFALIWWPYLHSVYAFMGWLMYYGLLSMYPLICRDHLILPYAVLLAVLILMYYSPGGRGARERGSQDAWKTLLVSSLLLCSLVLQIIYLTLWPPDKYPFLIAIRGHDYAA</sequence>
<evidence type="ECO:0000256" key="3">
    <source>
        <dbReference type="ARBA" id="ARBA00008715"/>
    </source>
</evidence>
<evidence type="ECO:0000256" key="2">
    <source>
        <dbReference type="ARBA" id="ARBA00004922"/>
    </source>
</evidence>
<dbReference type="GO" id="GO:0005789">
    <property type="term" value="C:endoplasmic reticulum membrane"/>
    <property type="evidence" value="ECO:0007669"/>
    <property type="project" value="UniProtKB-SubCell"/>
</dbReference>
<evidence type="ECO:0000256" key="10">
    <source>
        <dbReference type="RuleBase" id="RU363110"/>
    </source>
</evidence>
<evidence type="ECO:0000256" key="9">
    <source>
        <dbReference type="ARBA" id="ARBA00023136"/>
    </source>
</evidence>
<evidence type="ECO:0000256" key="1">
    <source>
        <dbReference type="ARBA" id="ARBA00004477"/>
    </source>
</evidence>
<dbReference type="EMBL" id="JABCRI010000018">
    <property type="protein sequence ID" value="KAF8390136.1"/>
    <property type="molecule type" value="Genomic_DNA"/>
</dbReference>
<comment type="pathway">
    <text evidence="2 10">Protein modification; protein glycosylation.</text>
</comment>
<evidence type="ECO:0000313" key="12">
    <source>
        <dbReference type="Proteomes" id="UP000655225"/>
    </source>
</evidence>
<evidence type="ECO:0000256" key="4">
    <source>
        <dbReference type="ARBA" id="ARBA00022676"/>
    </source>
</evidence>
<dbReference type="OrthoDB" id="1993567at2759"/>
<reference evidence="11 12" key="1">
    <citation type="submission" date="2020-04" db="EMBL/GenBank/DDBJ databases">
        <title>Plant Genome Project.</title>
        <authorList>
            <person name="Zhang R.-G."/>
        </authorList>
    </citation>
    <scope>NUCLEOTIDE SEQUENCE [LARGE SCALE GENOMIC DNA]</scope>
    <source>
        <strain evidence="11">YNK0</strain>
        <tissue evidence="11">Leaf</tissue>
    </source>
</reference>
<feature type="transmembrane region" description="Helical" evidence="10">
    <location>
        <begin position="6"/>
        <end position="26"/>
    </location>
</feature>
<keyword evidence="9 10" id="KW-0472">Membrane</keyword>
<dbReference type="Proteomes" id="UP000655225">
    <property type="component" value="Unassembled WGS sequence"/>
</dbReference>
<evidence type="ECO:0000313" key="11">
    <source>
        <dbReference type="EMBL" id="KAF8390136.1"/>
    </source>
</evidence>
<dbReference type="PANTHER" id="PTHR12413:SF1">
    <property type="entry name" value="DOLICHYL PYROPHOSPHATE MAN9GLCNAC2 ALPHA-1,3-GLUCOSYLTRANSFERASE"/>
    <property type="match status" value="1"/>
</dbReference>
<dbReference type="AlphaFoldDB" id="A0A835D4V1"/>
<evidence type="ECO:0000256" key="6">
    <source>
        <dbReference type="ARBA" id="ARBA00022692"/>
    </source>
</evidence>
<organism evidence="11 12">
    <name type="scientific">Tetracentron sinense</name>
    <name type="common">Spur-leaf</name>
    <dbReference type="NCBI Taxonomy" id="13715"/>
    <lineage>
        <taxon>Eukaryota</taxon>
        <taxon>Viridiplantae</taxon>
        <taxon>Streptophyta</taxon>
        <taxon>Embryophyta</taxon>
        <taxon>Tracheophyta</taxon>
        <taxon>Spermatophyta</taxon>
        <taxon>Magnoliopsida</taxon>
        <taxon>Trochodendrales</taxon>
        <taxon>Trochodendraceae</taxon>
        <taxon>Tetracentron</taxon>
    </lineage>
</organism>
<feature type="transmembrane region" description="Helical" evidence="10">
    <location>
        <begin position="117"/>
        <end position="135"/>
    </location>
</feature>
<dbReference type="Pfam" id="PF03155">
    <property type="entry name" value="Alg6_Alg8"/>
    <property type="match status" value="2"/>
</dbReference>
<keyword evidence="4 10" id="KW-0328">Glycosyltransferase</keyword>
<keyword evidence="7 10" id="KW-0256">Endoplasmic reticulum</keyword>
<comment type="similarity">
    <text evidence="3 10">Belongs to the ALG6/ALG8 glucosyltransferase family.</text>
</comment>
<evidence type="ECO:0000256" key="8">
    <source>
        <dbReference type="ARBA" id="ARBA00022989"/>
    </source>
</evidence>
<keyword evidence="5 10" id="KW-0808">Transferase</keyword>
<name>A0A835D4V1_TETSI</name>
<dbReference type="PANTHER" id="PTHR12413">
    <property type="entry name" value="DOLICHYL GLYCOSYLTRANSFERASE"/>
    <property type="match status" value="1"/>
</dbReference>
<gene>
    <name evidence="11" type="ORF">HHK36_024658</name>
</gene>
<evidence type="ECO:0000256" key="7">
    <source>
        <dbReference type="ARBA" id="ARBA00022824"/>
    </source>
</evidence>
<feature type="transmembrane region" description="Helical" evidence="10">
    <location>
        <begin position="147"/>
        <end position="170"/>
    </location>
</feature>
<proteinExistence type="inferred from homology"/>
<keyword evidence="8 10" id="KW-1133">Transmembrane helix</keyword>
<accession>A0A835D4V1</accession>